<dbReference type="Proteomes" id="UP000583800">
    <property type="component" value="Unassembled WGS sequence"/>
</dbReference>
<dbReference type="RefSeq" id="WP_185084295.1">
    <property type="nucleotide sequence ID" value="NZ_JACHJB010000001.1"/>
</dbReference>
<dbReference type="Pfam" id="PF13426">
    <property type="entry name" value="PAS_9"/>
    <property type="match status" value="1"/>
</dbReference>
<evidence type="ECO:0000259" key="3">
    <source>
        <dbReference type="PROSITE" id="PS50112"/>
    </source>
</evidence>
<evidence type="ECO:0000256" key="2">
    <source>
        <dbReference type="SAM" id="Coils"/>
    </source>
</evidence>
<dbReference type="SUPFAM" id="SSF81606">
    <property type="entry name" value="PP2C-like"/>
    <property type="match status" value="1"/>
</dbReference>
<feature type="coiled-coil region" evidence="2">
    <location>
        <begin position="115"/>
        <end position="142"/>
    </location>
</feature>
<comment type="caution">
    <text evidence="5">The sequence shown here is derived from an EMBL/GenBank/DDBJ whole genome shotgun (WGS) entry which is preliminary data.</text>
</comment>
<protein>
    <submittedName>
        <fullName evidence="5">Sigma-B regulation protein RsbU (Phosphoserine phosphatase)</fullName>
        <ecNumber evidence="5">3.1.3.3</ecNumber>
    </submittedName>
</protein>
<dbReference type="PANTHER" id="PTHR43156:SF2">
    <property type="entry name" value="STAGE II SPORULATION PROTEIN E"/>
    <property type="match status" value="1"/>
</dbReference>
<dbReference type="InterPro" id="IPR001932">
    <property type="entry name" value="PPM-type_phosphatase-like_dom"/>
</dbReference>
<keyword evidence="2" id="KW-0175">Coiled coil</keyword>
<dbReference type="Pfam" id="PF07228">
    <property type="entry name" value="SpoIIE"/>
    <property type="match status" value="1"/>
</dbReference>
<dbReference type="InterPro" id="IPR035965">
    <property type="entry name" value="PAS-like_dom_sf"/>
</dbReference>
<dbReference type="InterPro" id="IPR036457">
    <property type="entry name" value="PPM-type-like_dom_sf"/>
</dbReference>
<gene>
    <name evidence="5" type="ORF">FHU36_003043</name>
</gene>
<dbReference type="InterPro" id="IPR000014">
    <property type="entry name" value="PAS"/>
</dbReference>
<evidence type="ECO:0000313" key="6">
    <source>
        <dbReference type="Proteomes" id="UP000583800"/>
    </source>
</evidence>
<dbReference type="Gene3D" id="3.30.450.20">
    <property type="entry name" value="PAS domain"/>
    <property type="match status" value="1"/>
</dbReference>
<reference evidence="5 6" key="1">
    <citation type="submission" date="2020-08" db="EMBL/GenBank/DDBJ databases">
        <title>Sequencing the genomes of 1000 actinobacteria strains.</title>
        <authorList>
            <person name="Klenk H.-P."/>
        </authorList>
    </citation>
    <scope>NUCLEOTIDE SEQUENCE [LARGE SCALE GENOMIC DNA]</scope>
    <source>
        <strain evidence="5 6">DSM 45913</strain>
    </source>
</reference>
<dbReference type="PANTHER" id="PTHR43156">
    <property type="entry name" value="STAGE II SPORULATION PROTEIN E-RELATED"/>
    <property type="match status" value="1"/>
</dbReference>
<evidence type="ECO:0000259" key="4">
    <source>
        <dbReference type="PROSITE" id="PS51746"/>
    </source>
</evidence>
<feature type="domain" description="PAS" evidence="3">
    <location>
        <begin position="7"/>
        <end position="55"/>
    </location>
</feature>
<dbReference type="EMBL" id="JACHJB010000001">
    <property type="protein sequence ID" value="MBB6346534.1"/>
    <property type="molecule type" value="Genomic_DNA"/>
</dbReference>
<dbReference type="NCBIfam" id="TIGR00229">
    <property type="entry name" value="sensory_box"/>
    <property type="match status" value="1"/>
</dbReference>
<accession>A0A7X0EYJ9</accession>
<dbReference type="InterPro" id="IPR052016">
    <property type="entry name" value="Bact_Sigma-Reg"/>
</dbReference>
<proteinExistence type="predicted"/>
<dbReference type="GO" id="GO:0016791">
    <property type="term" value="F:phosphatase activity"/>
    <property type="evidence" value="ECO:0007669"/>
    <property type="project" value="TreeGrafter"/>
</dbReference>
<feature type="domain" description="PPM-type phosphatase" evidence="4">
    <location>
        <begin position="160"/>
        <end position="372"/>
    </location>
</feature>
<dbReference type="EC" id="3.1.3.3" evidence="5"/>
<dbReference type="CDD" id="cd00130">
    <property type="entry name" value="PAS"/>
    <property type="match status" value="1"/>
</dbReference>
<dbReference type="PROSITE" id="PS50112">
    <property type="entry name" value="PAS"/>
    <property type="match status" value="1"/>
</dbReference>
<evidence type="ECO:0000313" key="5">
    <source>
        <dbReference type="EMBL" id="MBB6346534.1"/>
    </source>
</evidence>
<name>A0A7X0EYJ9_9ACTN</name>
<dbReference type="Gene3D" id="3.60.40.10">
    <property type="entry name" value="PPM-type phosphatase domain"/>
    <property type="match status" value="1"/>
</dbReference>
<dbReference type="PROSITE" id="PS51746">
    <property type="entry name" value="PPM_2"/>
    <property type="match status" value="1"/>
</dbReference>
<dbReference type="SUPFAM" id="SSF55785">
    <property type="entry name" value="PYP-like sensor domain (PAS domain)"/>
    <property type="match status" value="1"/>
</dbReference>
<keyword evidence="1 5" id="KW-0378">Hydrolase</keyword>
<keyword evidence="6" id="KW-1185">Reference proteome</keyword>
<dbReference type="SMART" id="SM00331">
    <property type="entry name" value="PP2C_SIG"/>
    <property type="match status" value="1"/>
</dbReference>
<dbReference type="SMART" id="SM00091">
    <property type="entry name" value="PAS"/>
    <property type="match status" value="1"/>
</dbReference>
<sequence>MDVTGGFEELFEDAPCGFLVAASDGTLRRVNHTFCELTGHRAEDLVGRARVQDLLVVGDRIYYETHFAPLLALQSTVREIAVDFRRAAGGRLPALLNAVTKGDAVWICVFAATDRRGYERELLRARQRAEQSEKEAHELARVLQASFVPPAMPDIDGVDLAGVYRPAGRGEEVGGDFYDVYETAGGWAVVLGDVEGKGVEAAVVTSLARYTLRAASARDSAPSALLSTLNEAVIDRGAERFLTAVYAHLAITPGGGCRLTLALGGHPPPVLLTSSGLSRIGSPGTLLGVLRVPQLCDVTVDVHPGEAVVLYTDGVIEGQRGRELFGERRMEEALLAARGEDAAGIAAALLDEVAAFQSGMLSDDVAVVVLKAGAPA</sequence>
<organism evidence="5 6">
    <name type="scientific">Nonomuraea muscovyensis</name>
    <dbReference type="NCBI Taxonomy" id="1124761"/>
    <lineage>
        <taxon>Bacteria</taxon>
        <taxon>Bacillati</taxon>
        <taxon>Actinomycetota</taxon>
        <taxon>Actinomycetes</taxon>
        <taxon>Streptosporangiales</taxon>
        <taxon>Streptosporangiaceae</taxon>
        <taxon>Nonomuraea</taxon>
    </lineage>
</organism>
<dbReference type="AlphaFoldDB" id="A0A7X0EYJ9"/>
<evidence type="ECO:0000256" key="1">
    <source>
        <dbReference type="ARBA" id="ARBA00022801"/>
    </source>
</evidence>